<dbReference type="Proteomes" id="UP001172386">
    <property type="component" value="Unassembled WGS sequence"/>
</dbReference>
<name>A0ACC3A9F4_9EURO</name>
<evidence type="ECO:0000313" key="1">
    <source>
        <dbReference type="EMBL" id="KAJ9657496.1"/>
    </source>
</evidence>
<organism evidence="1 2">
    <name type="scientific">Neophaeococcomyces mojaviensis</name>
    <dbReference type="NCBI Taxonomy" id="3383035"/>
    <lineage>
        <taxon>Eukaryota</taxon>
        <taxon>Fungi</taxon>
        <taxon>Dikarya</taxon>
        <taxon>Ascomycota</taxon>
        <taxon>Pezizomycotina</taxon>
        <taxon>Eurotiomycetes</taxon>
        <taxon>Chaetothyriomycetidae</taxon>
        <taxon>Chaetothyriales</taxon>
        <taxon>Chaetothyriales incertae sedis</taxon>
        <taxon>Neophaeococcomyces</taxon>
    </lineage>
</organism>
<reference evidence="1" key="1">
    <citation type="submission" date="2022-10" db="EMBL/GenBank/DDBJ databases">
        <title>Culturing micro-colonial fungi from biological soil crusts in the Mojave desert and describing Neophaeococcomyces mojavensis, and introducing the new genera and species Taxawa tesnikishii.</title>
        <authorList>
            <person name="Kurbessoian T."/>
            <person name="Stajich J.E."/>
        </authorList>
    </citation>
    <scope>NUCLEOTIDE SEQUENCE</scope>
    <source>
        <strain evidence="1">JES_112</strain>
    </source>
</reference>
<comment type="caution">
    <text evidence="1">The sequence shown here is derived from an EMBL/GenBank/DDBJ whole genome shotgun (WGS) entry which is preliminary data.</text>
</comment>
<evidence type="ECO:0000313" key="2">
    <source>
        <dbReference type="Proteomes" id="UP001172386"/>
    </source>
</evidence>
<keyword evidence="2" id="KW-1185">Reference proteome</keyword>
<proteinExistence type="predicted"/>
<dbReference type="EMBL" id="JAPDRQ010000063">
    <property type="protein sequence ID" value="KAJ9657496.1"/>
    <property type="molecule type" value="Genomic_DNA"/>
</dbReference>
<protein>
    <submittedName>
        <fullName evidence="1">Uncharacterized protein</fullName>
    </submittedName>
</protein>
<accession>A0ACC3A9F4</accession>
<gene>
    <name evidence="1" type="ORF">H2198_004257</name>
</gene>
<sequence>MLRLGAITGSNAATYNPDESIPPLNGKTMLVTGGSTGLGKQAIIYLAQHSPSEIWMTAQSIDKAKVACADIRKQIPNANLKILQIDLASLNSIKKAAATFVAEVGRLDLLILNAGVMGTPPGRTEDGYEMQFGINHMGHAFLTKLLLPLLTKTADTGVDVRVIVLTLYSHRNAPVGGILFDTLKTTAEHLPSLKRYAQSKLANILYVRQLAKEYPKITVAAVHPGAANTDLSVAATDVGFIDRVMGRFVYRLFIFQSVEVAAKHQVWAATTTNLKSGEYYEPLGVAGEGRPEGRDDDLAKELWDWTEEELKKHVA</sequence>